<dbReference type="Pfam" id="PF08621">
    <property type="entry name" value="RPAP1_N"/>
    <property type="match status" value="1"/>
</dbReference>
<feature type="compositionally biased region" description="Polar residues" evidence="5">
    <location>
        <begin position="20"/>
        <end position="31"/>
    </location>
</feature>
<dbReference type="Pfam" id="PF25766">
    <property type="entry name" value="TPR_RPAP1"/>
    <property type="match status" value="1"/>
</dbReference>
<dbReference type="InterPro" id="IPR055326">
    <property type="entry name" value="MINIYO"/>
</dbReference>
<feature type="domain" description="RPAP1/MINIYO-like TPR repeats" evidence="8">
    <location>
        <begin position="1418"/>
        <end position="1549"/>
    </location>
</feature>
<dbReference type="InterPro" id="IPR013929">
    <property type="entry name" value="RPAP1_C"/>
</dbReference>
<protein>
    <submittedName>
        <fullName evidence="9">Uncharacterized protein</fullName>
    </submittedName>
</protein>
<dbReference type="Gene3D" id="1.25.10.10">
    <property type="entry name" value="Leucine-rich Repeat Variant"/>
    <property type="match status" value="1"/>
</dbReference>
<comment type="subcellular location">
    <subcellularLocation>
        <location evidence="1">Nucleus</location>
    </subcellularLocation>
</comment>
<evidence type="ECO:0000313" key="10">
    <source>
        <dbReference type="Proteomes" id="UP001159364"/>
    </source>
</evidence>
<keyword evidence="3" id="KW-0804">Transcription</keyword>
<evidence type="ECO:0000313" key="9">
    <source>
        <dbReference type="EMBL" id="KAJ8765025.1"/>
    </source>
</evidence>
<keyword evidence="4" id="KW-0539">Nucleus</keyword>
<comment type="caution">
    <text evidence="9">The sequence shown here is derived from an EMBL/GenBank/DDBJ whole genome shotgun (WGS) entry which is preliminary data.</text>
</comment>
<evidence type="ECO:0000256" key="3">
    <source>
        <dbReference type="ARBA" id="ARBA00023163"/>
    </source>
</evidence>
<accession>A0AAV8TDZ8</accession>
<evidence type="ECO:0000256" key="2">
    <source>
        <dbReference type="ARBA" id="ARBA00009953"/>
    </source>
</evidence>
<feature type="domain" description="RPAP1 C-terminal" evidence="6">
    <location>
        <begin position="447"/>
        <end position="524"/>
    </location>
</feature>
<dbReference type="EMBL" id="JAIWQS010000005">
    <property type="protein sequence ID" value="KAJ8765025.1"/>
    <property type="molecule type" value="Genomic_DNA"/>
</dbReference>
<evidence type="ECO:0000259" key="6">
    <source>
        <dbReference type="Pfam" id="PF08620"/>
    </source>
</evidence>
<keyword evidence="10" id="KW-1185">Reference proteome</keyword>
<dbReference type="InterPro" id="IPR013930">
    <property type="entry name" value="RPAP1_N"/>
</dbReference>
<feature type="region of interest" description="Disordered" evidence="5">
    <location>
        <begin position="1"/>
        <end position="31"/>
    </location>
</feature>
<reference evidence="9 10" key="1">
    <citation type="submission" date="2021-09" db="EMBL/GenBank/DDBJ databases">
        <title>Genomic insights and catalytic innovation underlie evolution of tropane alkaloids biosynthesis.</title>
        <authorList>
            <person name="Wang Y.-J."/>
            <person name="Tian T."/>
            <person name="Huang J.-P."/>
            <person name="Huang S.-X."/>
        </authorList>
    </citation>
    <scope>NUCLEOTIDE SEQUENCE [LARGE SCALE GENOMIC DNA]</scope>
    <source>
        <strain evidence="9">KIB-2018</strain>
        <tissue evidence="9">Leaf</tissue>
    </source>
</reference>
<gene>
    <name evidence="9" type="ORF">K2173_010499</name>
</gene>
<dbReference type="InterPro" id="IPR011989">
    <property type="entry name" value="ARM-like"/>
</dbReference>
<evidence type="ECO:0000256" key="4">
    <source>
        <dbReference type="ARBA" id="ARBA00023242"/>
    </source>
</evidence>
<sequence length="1638" mass="184275">MEKQGIKEKKTKKKEMGSPERNNSKSLSSRQRVFVANHVGVYTDNASLLIGRILEKGISDDLQKKPSNPTPPPKLSVLPFPVARHRSHGPHWDPMSNRMGGDASNEDDRDNVEYDDPANFDQISVFANPVPRKHKKGLDLSKWKELVPSEKTCKGKEDRLHLKDINKQKKKDIQYHCSPTNQVPMEVDFKTTLSSVVPPSEKKEVVSNDIDVQSQKSTIDMEIDNPHQLLEITEDINSKKISSTDASEVLEEMDKMDSKLWSSKKISRDAASEVLEEVDKMDSELWEMRKKQEQRTFDMASASRFNGFGNEQRFMSLESEIDAENRARLQSMSSEEIAEAQAEIAEKLNPALLKLLTKRGQKKSKQQNLSRSDGINTGEMTSILRVKDFEKEYDVSVHPNGDTSGTMTGTLNDVKSGLDNRAVQSPVQGKDSLWNNWTERVEAVRGLRFSLEGNIIEAESKPGNLSIDDRLKTGSVAERDILRNEGDPGASGYTIKEAIDLTRSVIPGQRALALHLLASVLDNAMHGIHQNQVGCTMQKAIQIDKSVDWEAIWAFALGPEPDLGLCLRMCLDDNHNSVVLACAKVIQCALSFNFNESFFESFENITTCEKDIFTAPVFRSKPGIDPGFLHGGFWKYSAKPSNILTFSDDMIADETERNPTIQDDVVVASQDFAAGLVRMGILPRLRYLLEAGSSTSLEECIISVLIAIARHSPTCTDAIMKCQGLLPAIVRQFTEDRNDINPLKIKSVRLLKVLAQTDKKICIELIKDGSFQAMTRHLYQGTYPLDHWIRLGKENCKLSAALMVEQLRFWKVCMYYGCCISYFPDIFPALCLWLTPPTFEKLEANNVLGEFASISKECYLVLEALATKLPNFYMQESHEDDNSNFPSDFQHNWSWSYVMPMVDLAVRWIVSKKDVGISKVFEWKNEFPRDLNFQNFLVSSLLWVYSAVFRMLLAILEAVNPEDAISHQGSAQHVTWLSDFVLKIGLEMIRNGFLSFVDHRKHSAEGGSFVEELCHLRRQGQYETSLASACCLHELLRLVTKVDYVVSLVRGGIPGPLQGGNSSGDLKVLLDGILHSSRAEWLSVLNVFMNFVASEWKMVQSIETFGRGGPAPGLGVGWGAAGGGFWSMTVLSAQTDAGLLSHMLKIFGLVSTRESQFQEEMMPDVDKINTVLEICLSIGPRDRVTVENAFDLLLQLPVFMFFDFCIRHFLQLNKRMKLFHWEYKKEDYLHFSKILASHFKIRWLSMKTKSKAVDDGNSYANRASEKGSISLDTIHESLDASSIPGRGHYCSTLTAEWAYQRLPLPVHWFLSPISSISNSKNTGMRGPSDMLEVAKGGLFFLLGLETMSTFIPCDSPSPVRNVHLVWKLHSLSVILLFGMDVLEDDKSRNSFETLQDLYGQQLEQERFKSPNILHGTGNKSHVESLRFQSVINESYATFLETLVEQFAAVSYGDLVFGRQVALYVNRATETAVRLAAWNALSNARVLDILPPLEKCFSEAEGYLEPIEDNEGILEAYVKSWVSDALDRAARRGTMAFALVLHHLSSFIFLFHPNDKVSLRNKLVRSLLRDYSQKQKHEGMMLDFVGYNKPSTSHLDGEQQCLCLESCNMEKRFAVLVEACEGNSSLLVQVDKLKSAFAN</sequence>
<organism evidence="9 10">
    <name type="scientific">Erythroxylum novogranatense</name>
    <dbReference type="NCBI Taxonomy" id="1862640"/>
    <lineage>
        <taxon>Eukaryota</taxon>
        <taxon>Viridiplantae</taxon>
        <taxon>Streptophyta</taxon>
        <taxon>Embryophyta</taxon>
        <taxon>Tracheophyta</taxon>
        <taxon>Spermatophyta</taxon>
        <taxon>Magnoliopsida</taxon>
        <taxon>eudicotyledons</taxon>
        <taxon>Gunneridae</taxon>
        <taxon>Pentapetalae</taxon>
        <taxon>rosids</taxon>
        <taxon>fabids</taxon>
        <taxon>Malpighiales</taxon>
        <taxon>Erythroxylaceae</taxon>
        <taxon>Erythroxylum</taxon>
    </lineage>
</organism>
<evidence type="ECO:0000256" key="1">
    <source>
        <dbReference type="ARBA" id="ARBA00004123"/>
    </source>
</evidence>
<proteinExistence type="inferred from homology"/>
<feature type="compositionally biased region" description="Basic and acidic residues" evidence="5">
    <location>
        <begin position="1"/>
        <end position="18"/>
    </location>
</feature>
<evidence type="ECO:0000259" key="7">
    <source>
        <dbReference type="Pfam" id="PF08621"/>
    </source>
</evidence>
<dbReference type="PANTHER" id="PTHR47605">
    <property type="entry name" value="TRANSCRIPTIONAL ELONGATION REGULATOR MINIYO"/>
    <property type="match status" value="1"/>
</dbReference>
<dbReference type="Proteomes" id="UP001159364">
    <property type="component" value="Linkage Group LG05"/>
</dbReference>
<dbReference type="Pfam" id="PF08620">
    <property type="entry name" value="RPAP1_C"/>
    <property type="match status" value="1"/>
</dbReference>
<evidence type="ECO:0000256" key="5">
    <source>
        <dbReference type="SAM" id="MobiDB-lite"/>
    </source>
</evidence>
<dbReference type="InterPro" id="IPR016024">
    <property type="entry name" value="ARM-type_fold"/>
</dbReference>
<name>A0AAV8TDZ8_9ROSI</name>
<feature type="domain" description="RPAP1 N-terminal" evidence="7">
    <location>
        <begin position="320"/>
        <end position="363"/>
    </location>
</feature>
<dbReference type="InterPro" id="IPR057989">
    <property type="entry name" value="TPR_RPAP1/MINIYO-like"/>
</dbReference>
<dbReference type="SUPFAM" id="SSF48371">
    <property type="entry name" value="ARM repeat"/>
    <property type="match status" value="2"/>
</dbReference>
<comment type="similarity">
    <text evidence="2">Belongs to the RPAP1 family.</text>
</comment>
<dbReference type="PANTHER" id="PTHR47605:SF2">
    <property type="entry name" value="TRANSCRIPTIONAL ELONGATION REGULATOR MINIYO"/>
    <property type="match status" value="1"/>
</dbReference>
<feature type="region of interest" description="Disordered" evidence="5">
    <location>
        <begin position="84"/>
        <end position="108"/>
    </location>
</feature>
<evidence type="ECO:0000259" key="8">
    <source>
        <dbReference type="Pfam" id="PF25766"/>
    </source>
</evidence>